<dbReference type="GO" id="GO:0005737">
    <property type="term" value="C:cytoplasm"/>
    <property type="evidence" value="ECO:0007669"/>
    <property type="project" value="TreeGrafter"/>
</dbReference>
<evidence type="ECO:0000256" key="6">
    <source>
        <dbReference type="ARBA" id="ARBA00022679"/>
    </source>
</evidence>
<evidence type="ECO:0000256" key="7">
    <source>
        <dbReference type="ARBA" id="ARBA00023141"/>
    </source>
</evidence>
<evidence type="ECO:0000256" key="3">
    <source>
        <dbReference type="ARBA" id="ARBA00007985"/>
    </source>
</evidence>
<evidence type="ECO:0000256" key="5">
    <source>
        <dbReference type="ARBA" id="ARBA00022605"/>
    </source>
</evidence>
<dbReference type="Proteomes" id="UP000285060">
    <property type="component" value="Unassembled WGS sequence"/>
</dbReference>
<comment type="similarity">
    <text evidence="3">Belongs to the class-I DAHP synthase family.</text>
</comment>
<evidence type="ECO:0000256" key="1">
    <source>
        <dbReference type="ARBA" id="ARBA00003726"/>
    </source>
</evidence>
<comment type="pathway">
    <text evidence="2">Metabolic intermediate biosynthesis; chorismate biosynthesis; chorismate from D-erythrose 4-phosphate and phosphoenolpyruvate: step 1/7.</text>
</comment>
<dbReference type="InterPro" id="IPR013785">
    <property type="entry name" value="Aldolase_TIM"/>
</dbReference>
<keyword evidence="5" id="KW-0028">Amino-acid biosynthesis</keyword>
<accession>A0A418AGA4</accession>
<evidence type="ECO:0000313" key="15">
    <source>
        <dbReference type="Proteomes" id="UP000285060"/>
    </source>
</evidence>
<dbReference type="InterPro" id="IPR006218">
    <property type="entry name" value="DAHP1/KDSA"/>
</dbReference>
<dbReference type="EMBL" id="QUSY01003100">
    <property type="protein sequence ID" value="RHY18761.1"/>
    <property type="molecule type" value="Genomic_DNA"/>
</dbReference>
<organism evidence="14 15">
    <name type="scientific">Aphanomyces invadans</name>
    <dbReference type="NCBI Taxonomy" id="157072"/>
    <lineage>
        <taxon>Eukaryota</taxon>
        <taxon>Sar</taxon>
        <taxon>Stramenopiles</taxon>
        <taxon>Oomycota</taxon>
        <taxon>Saprolegniomycetes</taxon>
        <taxon>Saprolegniales</taxon>
        <taxon>Verrucalvaceae</taxon>
        <taxon>Aphanomyces</taxon>
    </lineage>
</organism>
<dbReference type="GO" id="GO:0003849">
    <property type="term" value="F:3-deoxy-7-phosphoheptulonate synthase activity"/>
    <property type="evidence" value="ECO:0007669"/>
    <property type="project" value="UniProtKB-EC"/>
</dbReference>
<evidence type="ECO:0000256" key="8">
    <source>
        <dbReference type="ARBA" id="ARBA00031111"/>
    </source>
</evidence>
<evidence type="ECO:0000259" key="13">
    <source>
        <dbReference type="Pfam" id="PF00793"/>
    </source>
</evidence>
<gene>
    <name evidence="14" type="ORF">DYB32_010335</name>
</gene>
<name>A0A418AGA4_9STRA</name>
<evidence type="ECO:0000256" key="10">
    <source>
        <dbReference type="ARBA" id="ARBA00032193"/>
    </source>
</evidence>
<sequence length="196" mass="22055">GTLVYLFAPHFQQDHEIRQTAAQHRQDMKHKDKKSRERETSITNGEDVKMMDKQALVDVRISEIRPLLPPACLLEEIPRTVNIARTVNKGRQGVSNILCRMDDRLVVVVGPCSIHDVKAALEYAEKLKNIADELDNDLLIIMRVYFEKPRTTVGWKGLINDPDIDGTFNINKVQSRPRGGCAVKPDMLGIGLANCA</sequence>
<keyword evidence="15" id="KW-1185">Reference proteome</keyword>
<dbReference type="PANTHER" id="PTHR21225">
    <property type="entry name" value="PHOSPHO-2-DEHYDRO-3-DEOXYHEPTONATE ALDOLASE DAHP SYNTHETASE"/>
    <property type="match status" value="1"/>
</dbReference>
<keyword evidence="6" id="KW-0808">Transferase</keyword>
<keyword evidence="7" id="KW-0057">Aromatic amino acid biosynthesis</keyword>
<dbReference type="SUPFAM" id="SSF51569">
    <property type="entry name" value="Aldolase"/>
    <property type="match status" value="1"/>
</dbReference>
<evidence type="ECO:0000256" key="12">
    <source>
        <dbReference type="SAM" id="MobiDB-lite"/>
    </source>
</evidence>
<dbReference type="EC" id="2.5.1.54" evidence="4"/>
<dbReference type="PANTHER" id="PTHR21225:SF12">
    <property type="entry name" value="PHOSPHO-2-DEHYDRO-3-DEOXYHEPTONATE ALDOLASE, TYROSINE-INHIBITED"/>
    <property type="match status" value="1"/>
</dbReference>
<comment type="catalytic activity">
    <reaction evidence="11">
        <text>D-erythrose 4-phosphate + phosphoenolpyruvate + H2O = 7-phospho-2-dehydro-3-deoxy-D-arabino-heptonate + phosphate</text>
        <dbReference type="Rhea" id="RHEA:14717"/>
        <dbReference type="ChEBI" id="CHEBI:15377"/>
        <dbReference type="ChEBI" id="CHEBI:16897"/>
        <dbReference type="ChEBI" id="CHEBI:43474"/>
        <dbReference type="ChEBI" id="CHEBI:58394"/>
        <dbReference type="ChEBI" id="CHEBI:58702"/>
        <dbReference type="EC" id="2.5.1.54"/>
    </reaction>
</comment>
<dbReference type="Pfam" id="PF00793">
    <property type="entry name" value="DAHP_synth_1"/>
    <property type="match status" value="1"/>
</dbReference>
<evidence type="ECO:0000256" key="4">
    <source>
        <dbReference type="ARBA" id="ARBA00012694"/>
    </source>
</evidence>
<dbReference type="InterPro" id="IPR006219">
    <property type="entry name" value="DAHP_synth_1"/>
</dbReference>
<feature type="non-terminal residue" evidence="14">
    <location>
        <position position="1"/>
    </location>
</feature>
<dbReference type="VEuPathDB" id="FungiDB:H310_05219"/>
<dbReference type="GO" id="GO:0008652">
    <property type="term" value="P:amino acid biosynthetic process"/>
    <property type="evidence" value="ECO:0007669"/>
    <property type="project" value="UniProtKB-KW"/>
</dbReference>
<comment type="function">
    <text evidence="1">Stereospecific condensation of phosphoenolpyruvate (PEP) and D-erythrose-4-phosphate (E4P) giving rise to 3-deoxy-D-arabino-heptulosonate-7-phosphate (DAHP).</text>
</comment>
<evidence type="ECO:0000256" key="9">
    <source>
        <dbReference type="ARBA" id="ARBA00031349"/>
    </source>
</evidence>
<reference evidence="14 15" key="1">
    <citation type="submission" date="2018-08" db="EMBL/GenBank/DDBJ databases">
        <title>Aphanomyces genome sequencing and annotation.</title>
        <authorList>
            <person name="Minardi D."/>
            <person name="Oidtmann B."/>
            <person name="Van Der Giezen M."/>
            <person name="Studholme D.J."/>
        </authorList>
    </citation>
    <scope>NUCLEOTIDE SEQUENCE [LARGE SCALE GENOMIC DNA]</scope>
    <source>
        <strain evidence="14 15">NJM0002</strain>
    </source>
</reference>
<feature type="region of interest" description="Disordered" evidence="12">
    <location>
        <begin position="22"/>
        <end position="44"/>
    </location>
</feature>
<evidence type="ECO:0000256" key="11">
    <source>
        <dbReference type="ARBA" id="ARBA00047508"/>
    </source>
</evidence>
<evidence type="ECO:0000256" key="2">
    <source>
        <dbReference type="ARBA" id="ARBA00004688"/>
    </source>
</evidence>
<proteinExistence type="inferred from homology"/>
<protein>
    <recommendedName>
        <fullName evidence="4">3-deoxy-7-phosphoheptulonate synthase</fullName>
        <ecNumber evidence="4">2.5.1.54</ecNumber>
    </recommendedName>
    <alternativeName>
        <fullName evidence="10">3-deoxy-D-arabino-heptulosonate 7-phosphate synthase</fullName>
    </alternativeName>
    <alternativeName>
        <fullName evidence="9">DAHP synthase</fullName>
    </alternativeName>
    <alternativeName>
        <fullName evidence="8">Phospho-2-keto-3-deoxyheptonate aldolase</fullName>
    </alternativeName>
</protein>
<dbReference type="AlphaFoldDB" id="A0A418AGA4"/>
<dbReference type="Gene3D" id="3.20.20.70">
    <property type="entry name" value="Aldolase class I"/>
    <property type="match status" value="1"/>
</dbReference>
<dbReference type="GO" id="GO:0009073">
    <property type="term" value="P:aromatic amino acid family biosynthetic process"/>
    <property type="evidence" value="ECO:0007669"/>
    <property type="project" value="UniProtKB-KW"/>
</dbReference>
<comment type="caution">
    <text evidence="14">The sequence shown here is derived from an EMBL/GenBank/DDBJ whole genome shotgun (WGS) entry which is preliminary data.</text>
</comment>
<feature type="domain" description="DAHP synthetase I/KDSA" evidence="13">
    <location>
        <begin position="96"/>
        <end position="188"/>
    </location>
</feature>
<evidence type="ECO:0000313" key="14">
    <source>
        <dbReference type="EMBL" id="RHY18761.1"/>
    </source>
</evidence>